<dbReference type="CDD" id="cd01055">
    <property type="entry name" value="Nonheme_Ferritin"/>
    <property type="match status" value="1"/>
</dbReference>
<dbReference type="InterPro" id="IPR009078">
    <property type="entry name" value="Ferritin-like_SF"/>
</dbReference>
<feature type="domain" description="Ferritin-like diiron" evidence="6">
    <location>
        <begin position="11"/>
        <end position="156"/>
    </location>
</feature>
<dbReference type="EMBL" id="FTNO01000006">
    <property type="protein sequence ID" value="SIR87383.1"/>
    <property type="molecule type" value="Genomic_DNA"/>
</dbReference>
<dbReference type="GO" id="GO:0006826">
    <property type="term" value="P:iron ion transport"/>
    <property type="evidence" value="ECO:0007669"/>
    <property type="project" value="InterPro"/>
</dbReference>
<keyword evidence="4" id="KW-0408">Iron</keyword>
<dbReference type="PANTHER" id="PTHR11431">
    <property type="entry name" value="FERRITIN"/>
    <property type="match status" value="1"/>
</dbReference>
<keyword evidence="1" id="KW-0409">Iron storage</keyword>
<evidence type="ECO:0000256" key="3">
    <source>
        <dbReference type="ARBA" id="ARBA00023002"/>
    </source>
</evidence>
<evidence type="ECO:0000259" key="6">
    <source>
        <dbReference type="PROSITE" id="PS50905"/>
    </source>
</evidence>
<dbReference type="Proteomes" id="UP000186914">
    <property type="component" value="Unassembled WGS sequence"/>
</dbReference>
<evidence type="ECO:0000256" key="2">
    <source>
        <dbReference type="ARBA" id="ARBA00022723"/>
    </source>
</evidence>
<evidence type="ECO:0000256" key="5">
    <source>
        <dbReference type="SAM" id="MobiDB-lite"/>
    </source>
</evidence>
<reference evidence="8" key="1">
    <citation type="submission" date="2017-01" db="EMBL/GenBank/DDBJ databases">
        <authorList>
            <person name="Varghese N."/>
            <person name="Submissions S."/>
        </authorList>
    </citation>
    <scope>NUCLEOTIDE SEQUENCE [LARGE SCALE GENOMIC DNA]</scope>
    <source>
        <strain evidence="8">CGMCC 1.7737</strain>
    </source>
</reference>
<feature type="compositionally biased region" description="Gly residues" evidence="5">
    <location>
        <begin position="171"/>
        <end position="183"/>
    </location>
</feature>
<dbReference type="InterPro" id="IPR041719">
    <property type="entry name" value="Ferritin_prok"/>
</dbReference>
<dbReference type="GO" id="GO:0008198">
    <property type="term" value="F:ferrous iron binding"/>
    <property type="evidence" value="ECO:0007669"/>
    <property type="project" value="TreeGrafter"/>
</dbReference>
<dbReference type="GO" id="GO:0004322">
    <property type="term" value="F:ferroxidase activity"/>
    <property type="evidence" value="ECO:0007669"/>
    <property type="project" value="TreeGrafter"/>
</dbReference>
<dbReference type="AlphaFoldDB" id="A0A1N7EGU7"/>
<keyword evidence="8" id="KW-1185">Reference proteome</keyword>
<dbReference type="FunFam" id="1.20.1260.10:FF:000001">
    <property type="entry name" value="Non-heme ferritin"/>
    <property type="match status" value="1"/>
</dbReference>
<dbReference type="GO" id="GO:0042802">
    <property type="term" value="F:identical protein binding"/>
    <property type="evidence" value="ECO:0007669"/>
    <property type="project" value="UniProtKB-ARBA"/>
</dbReference>
<sequence length="192" mass="21230">MMPWPSVNLEVMLKDSLEEALNEQINAELYSEYLYLSMAAYYADEGLPGFASWMRAQADEESAHAMRIYDFVIERDGRVTLDTIDSPPREWSSPSDAFEAAYEHEVEITEMINDLVALAREENDNATENMLQWFVAEQVEEEATAQAVLDKLKHVGDDGPGLLMIDQELGQRGGAGGDSGGNGASTSEPMGE</sequence>
<dbReference type="PANTHER" id="PTHR11431:SF127">
    <property type="entry name" value="BACTERIAL NON-HEME FERRITIN"/>
    <property type="match status" value="1"/>
</dbReference>
<name>A0A1N7EGU7_9EURY</name>
<evidence type="ECO:0000256" key="1">
    <source>
        <dbReference type="ARBA" id="ARBA00022434"/>
    </source>
</evidence>
<protein>
    <submittedName>
        <fullName evidence="7">Ferritin</fullName>
    </submittedName>
</protein>
<dbReference type="InterPro" id="IPR001519">
    <property type="entry name" value="Ferritin"/>
</dbReference>
<feature type="region of interest" description="Disordered" evidence="5">
    <location>
        <begin position="167"/>
        <end position="192"/>
    </location>
</feature>
<keyword evidence="3" id="KW-0560">Oxidoreductase</keyword>
<accession>A0A1N7EGU7</accession>
<dbReference type="Pfam" id="PF00210">
    <property type="entry name" value="Ferritin"/>
    <property type="match status" value="1"/>
</dbReference>
<dbReference type="PROSITE" id="PS50905">
    <property type="entry name" value="FERRITIN_LIKE"/>
    <property type="match status" value="1"/>
</dbReference>
<dbReference type="InterPro" id="IPR008331">
    <property type="entry name" value="Ferritin_DPS_dom"/>
</dbReference>
<evidence type="ECO:0000313" key="7">
    <source>
        <dbReference type="EMBL" id="SIR87383.1"/>
    </source>
</evidence>
<dbReference type="GO" id="GO:0005829">
    <property type="term" value="C:cytosol"/>
    <property type="evidence" value="ECO:0007669"/>
    <property type="project" value="TreeGrafter"/>
</dbReference>
<evidence type="ECO:0000313" key="8">
    <source>
        <dbReference type="Proteomes" id="UP000186914"/>
    </source>
</evidence>
<dbReference type="GO" id="GO:0006879">
    <property type="term" value="P:intracellular iron ion homeostasis"/>
    <property type="evidence" value="ECO:0007669"/>
    <property type="project" value="UniProtKB-KW"/>
</dbReference>
<gene>
    <name evidence="7" type="ORF">SAMN05421858_4237</name>
</gene>
<dbReference type="SUPFAM" id="SSF47240">
    <property type="entry name" value="Ferritin-like"/>
    <property type="match status" value="1"/>
</dbReference>
<dbReference type="InterPro" id="IPR009040">
    <property type="entry name" value="Ferritin-like_diiron"/>
</dbReference>
<dbReference type="InterPro" id="IPR012347">
    <property type="entry name" value="Ferritin-like"/>
</dbReference>
<dbReference type="GO" id="GO:0008199">
    <property type="term" value="F:ferric iron binding"/>
    <property type="evidence" value="ECO:0007669"/>
    <property type="project" value="InterPro"/>
</dbReference>
<keyword evidence="2" id="KW-0479">Metal-binding</keyword>
<dbReference type="Gene3D" id="1.20.1260.10">
    <property type="match status" value="1"/>
</dbReference>
<proteinExistence type="predicted"/>
<organism evidence="7 8">
    <name type="scientific">Haladaptatus litoreus</name>
    <dbReference type="NCBI Taxonomy" id="553468"/>
    <lineage>
        <taxon>Archaea</taxon>
        <taxon>Methanobacteriati</taxon>
        <taxon>Methanobacteriota</taxon>
        <taxon>Stenosarchaea group</taxon>
        <taxon>Halobacteria</taxon>
        <taxon>Halobacteriales</taxon>
        <taxon>Haladaptataceae</taxon>
        <taxon>Haladaptatus</taxon>
    </lineage>
</organism>
<evidence type="ECO:0000256" key="4">
    <source>
        <dbReference type="ARBA" id="ARBA00023004"/>
    </source>
</evidence>